<dbReference type="EMBL" id="CM029039">
    <property type="protein sequence ID" value="KAG2643027.1"/>
    <property type="molecule type" value="Genomic_DNA"/>
</dbReference>
<proteinExistence type="predicted"/>
<keyword evidence="3" id="KW-1185">Reference proteome</keyword>
<dbReference type="InterPro" id="IPR021790">
    <property type="entry name" value="PTBP1-like_RRM2"/>
</dbReference>
<dbReference type="AlphaFoldDB" id="A0A8T0W908"/>
<organism evidence="2 3">
    <name type="scientific">Panicum virgatum</name>
    <name type="common">Blackwell switchgrass</name>
    <dbReference type="NCBI Taxonomy" id="38727"/>
    <lineage>
        <taxon>Eukaryota</taxon>
        <taxon>Viridiplantae</taxon>
        <taxon>Streptophyta</taxon>
        <taxon>Embryophyta</taxon>
        <taxon>Tracheophyta</taxon>
        <taxon>Spermatophyta</taxon>
        <taxon>Magnoliopsida</taxon>
        <taxon>Liliopsida</taxon>
        <taxon>Poales</taxon>
        <taxon>Poaceae</taxon>
        <taxon>PACMAD clade</taxon>
        <taxon>Panicoideae</taxon>
        <taxon>Panicodae</taxon>
        <taxon>Paniceae</taxon>
        <taxon>Panicinae</taxon>
        <taxon>Panicum</taxon>
        <taxon>Panicum sect. Hiantes</taxon>
    </lineage>
</organism>
<protein>
    <recommendedName>
        <fullName evidence="1">PTBP1-like RNA recognition motif 2 domain-containing protein</fullName>
    </recommendedName>
</protein>
<dbReference type="Gene3D" id="3.30.70.330">
    <property type="match status" value="1"/>
</dbReference>
<dbReference type="Proteomes" id="UP000823388">
    <property type="component" value="Chromosome 2K"/>
</dbReference>
<evidence type="ECO:0000259" key="1">
    <source>
        <dbReference type="Pfam" id="PF11835"/>
    </source>
</evidence>
<reference evidence="2" key="1">
    <citation type="submission" date="2020-05" db="EMBL/GenBank/DDBJ databases">
        <title>WGS assembly of Panicum virgatum.</title>
        <authorList>
            <person name="Lovell J.T."/>
            <person name="Jenkins J."/>
            <person name="Shu S."/>
            <person name="Juenger T.E."/>
            <person name="Schmutz J."/>
        </authorList>
    </citation>
    <scope>NUCLEOTIDE SEQUENCE</scope>
    <source>
        <strain evidence="2">AP13</strain>
    </source>
</reference>
<dbReference type="InterPro" id="IPR012677">
    <property type="entry name" value="Nucleotide-bd_a/b_plait_sf"/>
</dbReference>
<accession>A0A8T0W908</accession>
<name>A0A8T0W908_PANVG</name>
<sequence length="216" mass="24188">MDCKIRGSSWSNMQLNLGRCNTHEEDAYEVFDQMLTSESDDRRRPNRILEVTIHKDVYLYKGWDWVEARVIFQSRQQACDAFGDLHGRNIYDRCCQMEIKWGLAQEHDVSMSTNCSSKSFRTEIGVPGQPAVSMVTGDSNIATSSWPECLPSTTPALSTLEDLSSDKLIMAAFATEEHTQAIGIVATCVDIDDAVQPAAILDVMDHDSLTPLLFFV</sequence>
<comment type="caution">
    <text evidence="2">The sequence shown here is derived from an EMBL/GenBank/DDBJ whole genome shotgun (WGS) entry which is preliminary data.</text>
</comment>
<evidence type="ECO:0000313" key="2">
    <source>
        <dbReference type="EMBL" id="KAG2643027.1"/>
    </source>
</evidence>
<dbReference type="Pfam" id="PF11835">
    <property type="entry name" value="RRM_8"/>
    <property type="match status" value="1"/>
</dbReference>
<feature type="domain" description="PTBP1-like RNA recognition motif 2" evidence="1">
    <location>
        <begin position="65"/>
        <end position="100"/>
    </location>
</feature>
<gene>
    <name evidence="2" type="ORF">PVAP13_2KG294767</name>
</gene>
<evidence type="ECO:0000313" key="3">
    <source>
        <dbReference type="Proteomes" id="UP000823388"/>
    </source>
</evidence>